<dbReference type="Proteomes" id="UP000247602">
    <property type="component" value="Unassembled WGS sequence"/>
</dbReference>
<comment type="catalytic activity">
    <reaction evidence="6">
        <text>L-methionyl-[protein] + [thioredoxin]-disulfide + H2O = L-methionyl-(R)-S-oxide-[protein] + [thioredoxin]-dithiol</text>
        <dbReference type="Rhea" id="RHEA:24164"/>
        <dbReference type="Rhea" id="RHEA-COMP:10698"/>
        <dbReference type="Rhea" id="RHEA-COMP:10700"/>
        <dbReference type="Rhea" id="RHEA-COMP:12313"/>
        <dbReference type="Rhea" id="RHEA-COMP:12314"/>
        <dbReference type="ChEBI" id="CHEBI:15377"/>
        <dbReference type="ChEBI" id="CHEBI:16044"/>
        <dbReference type="ChEBI" id="CHEBI:29950"/>
        <dbReference type="ChEBI" id="CHEBI:45764"/>
        <dbReference type="ChEBI" id="CHEBI:50058"/>
        <dbReference type="EC" id="1.8.4.12"/>
    </reaction>
</comment>
<keyword evidence="10" id="KW-1185">Reference proteome</keyword>
<dbReference type="InterPro" id="IPR011057">
    <property type="entry name" value="Mss4-like_sf"/>
</dbReference>
<comment type="caution">
    <text evidence="9">The sequence shown here is derived from an EMBL/GenBank/DDBJ whole genome shotgun (WGS) entry which is preliminary data.</text>
</comment>
<evidence type="ECO:0000313" key="8">
    <source>
        <dbReference type="EMBL" id="MBB3674530.1"/>
    </source>
</evidence>
<keyword evidence="5 8" id="KW-0560">Oxidoreductase</keyword>
<evidence type="ECO:0000256" key="5">
    <source>
        <dbReference type="ARBA" id="ARBA00023002"/>
    </source>
</evidence>
<dbReference type="GO" id="GO:0005737">
    <property type="term" value="C:cytoplasm"/>
    <property type="evidence" value="ECO:0007669"/>
    <property type="project" value="TreeGrafter"/>
</dbReference>
<evidence type="ECO:0000256" key="1">
    <source>
        <dbReference type="ARBA" id="ARBA00001947"/>
    </source>
</evidence>
<protein>
    <recommendedName>
        <fullName evidence="2">peptide-methionine (R)-S-oxide reductase</fullName>
        <ecNumber evidence="2">1.8.4.12</ecNumber>
    </recommendedName>
</protein>
<dbReference type="InterPro" id="IPR028427">
    <property type="entry name" value="Met_Sox_Rdtase_MsrB"/>
</dbReference>
<keyword evidence="4" id="KW-0862">Zinc</keyword>
<accession>A0A323VPC5</accession>
<feature type="domain" description="MsrB" evidence="7">
    <location>
        <begin position="14"/>
        <end position="137"/>
    </location>
</feature>
<evidence type="ECO:0000313" key="10">
    <source>
        <dbReference type="Proteomes" id="UP000247602"/>
    </source>
</evidence>
<dbReference type="GO" id="GO:0030091">
    <property type="term" value="P:protein repair"/>
    <property type="evidence" value="ECO:0007669"/>
    <property type="project" value="InterPro"/>
</dbReference>
<evidence type="ECO:0000256" key="3">
    <source>
        <dbReference type="ARBA" id="ARBA00022723"/>
    </source>
</evidence>
<evidence type="ECO:0000256" key="6">
    <source>
        <dbReference type="ARBA" id="ARBA00048488"/>
    </source>
</evidence>
<dbReference type="PANTHER" id="PTHR10173:SF52">
    <property type="entry name" value="METHIONINE-R-SULFOXIDE REDUCTASE B1"/>
    <property type="match status" value="1"/>
</dbReference>
<dbReference type="EMBL" id="QKNV01000097">
    <property type="protein sequence ID" value="PZA21328.1"/>
    <property type="molecule type" value="Genomic_DNA"/>
</dbReference>
<gene>
    <name evidence="9" type="primary">msrB</name>
    <name evidence="9" type="ORF">DMO24_10895</name>
    <name evidence="8" type="ORF">FHX36_000265</name>
</gene>
<dbReference type="FunFam" id="2.170.150.20:FF:000009">
    <property type="entry name" value="Peptide-methionine (R)-S-oxide reductase"/>
    <property type="match status" value="1"/>
</dbReference>
<reference evidence="8 11" key="2">
    <citation type="submission" date="2020-08" db="EMBL/GenBank/DDBJ databases">
        <title>Sequencing the genomes of 1000 actinobacteria strains.</title>
        <authorList>
            <person name="Klenk H.-P."/>
        </authorList>
    </citation>
    <scope>NUCLEOTIDE SEQUENCE [LARGE SCALE GENOMIC DNA]</scope>
    <source>
        <strain evidence="8 11">DSM 16678</strain>
    </source>
</reference>
<dbReference type="SUPFAM" id="SSF51316">
    <property type="entry name" value="Mss4-like"/>
    <property type="match status" value="1"/>
</dbReference>
<dbReference type="InterPro" id="IPR002579">
    <property type="entry name" value="Met_Sox_Rdtase_MsrB_dom"/>
</dbReference>
<sequence>MTTSAHQPQVVKSDEEWRAQLSPEEYAVLREAGTERPWTGEYVDTKTVGVYSCRACGAELFRSETKFDSHCGWPSFYAPSTSDNVVLRDDTSHGMLRTEALCGTCHSHLGHVFADAPQTPTGDRYCINSVSITLAPSEA</sequence>
<dbReference type="OrthoDB" id="9785497at2"/>
<evidence type="ECO:0000313" key="11">
    <source>
        <dbReference type="Proteomes" id="UP000580718"/>
    </source>
</evidence>
<dbReference type="NCBIfam" id="TIGR00357">
    <property type="entry name" value="peptide-methionine (R)-S-oxide reductase MsrB"/>
    <property type="match status" value="1"/>
</dbReference>
<dbReference type="Proteomes" id="UP000580718">
    <property type="component" value="Unassembled WGS sequence"/>
</dbReference>
<evidence type="ECO:0000256" key="4">
    <source>
        <dbReference type="ARBA" id="ARBA00022833"/>
    </source>
</evidence>
<dbReference type="PROSITE" id="PS51790">
    <property type="entry name" value="MSRB"/>
    <property type="match status" value="1"/>
</dbReference>
<dbReference type="EC" id="1.8.4.12" evidence="2"/>
<dbReference type="Gene3D" id="2.170.150.20">
    <property type="entry name" value="Peptide methionine sulfoxide reductase"/>
    <property type="match status" value="1"/>
</dbReference>
<dbReference type="AlphaFoldDB" id="A0A323VPC5"/>
<comment type="cofactor">
    <cofactor evidence="1">
        <name>Zn(2+)</name>
        <dbReference type="ChEBI" id="CHEBI:29105"/>
    </cofactor>
</comment>
<dbReference type="GO" id="GO:0046872">
    <property type="term" value="F:metal ion binding"/>
    <property type="evidence" value="ECO:0007669"/>
    <property type="project" value="UniProtKB-KW"/>
</dbReference>
<dbReference type="Pfam" id="PF01641">
    <property type="entry name" value="SelR"/>
    <property type="match status" value="1"/>
</dbReference>
<evidence type="ECO:0000313" key="9">
    <source>
        <dbReference type="EMBL" id="PZA21328.1"/>
    </source>
</evidence>
<dbReference type="PANTHER" id="PTHR10173">
    <property type="entry name" value="METHIONINE SULFOXIDE REDUCTASE"/>
    <property type="match status" value="1"/>
</dbReference>
<keyword evidence="3" id="KW-0479">Metal-binding</keyword>
<evidence type="ECO:0000256" key="2">
    <source>
        <dbReference type="ARBA" id="ARBA00012499"/>
    </source>
</evidence>
<dbReference type="EMBL" id="JACIBU010000001">
    <property type="protein sequence ID" value="MBB3674530.1"/>
    <property type="molecule type" value="Genomic_DNA"/>
</dbReference>
<dbReference type="GO" id="GO:0006979">
    <property type="term" value="P:response to oxidative stress"/>
    <property type="evidence" value="ECO:0007669"/>
    <property type="project" value="InterPro"/>
</dbReference>
<dbReference type="RefSeq" id="WP_110552307.1">
    <property type="nucleotide sequence ID" value="NZ_JACIBU010000001.1"/>
</dbReference>
<evidence type="ECO:0000259" key="7">
    <source>
        <dbReference type="PROSITE" id="PS51790"/>
    </source>
</evidence>
<name>A0A323VPC5_9ACTN</name>
<dbReference type="GO" id="GO:0033743">
    <property type="term" value="F:peptide-methionine (R)-S-oxide reductase activity"/>
    <property type="evidence" value="ECO:0007669"/>
    <property type="project" value="UniProtKB-EC"/>
</dbReference>
<proteinExistence type="predicted"/>
<organism evidence="9 10">
    <name type="scientific">Modestobacter versicolor</name>
    <dbReference type="NCBI Taxonomy" id="429133"/>
    <lineage>
        <taxon>Bacteria</taxon>
        <taxon>Bacillati</taxon>
        <taxon>Actinomycetota</taxon>
        <taxon>Actinomycetes</taxon>
        <taxon>Geodermatophilales</taxon>
        <taxon>Geodermatophilaceae</taxon>
        <taxon>Modestobacter</taxon>
    </lineage>
</organism>
<reference evidence="9 10" key="1">
    <citation type="submission" date="2018-06" db="EMBL/GenBank/DDBJ databases">
        <title>Draft genome sequence of Modestobacter versicolor CP153-2.</title>
        <authorList>
            <person name="Gundlapally S.R."/>
        </authorList>
    </citation>
    <scope>NUCLEOTIDE SEQUENCE [LARGE SCALE GENOMIC DNA]</scope>
    <source>
        <strain evidence="9 10">CP153-2</strain>
    </source>
</reference>